<protein>
    <submittedName>
        <fullName evidence="2">Uncharacterized protein</fullName>
    </submittedName>
</protein>
<evidence type="ECO:0000313" key="3">
    <source>
        <dbReference type="Proteomes" id="UP000799764"/>
    </source>
</evidence>
<keyword evidence="1" id="KW-1133">Transmembrane helix</keyword>
<feature type="transmembrane region" description="Helical" evidence="1">
    <location>
        <begin position="134"/>
        <end position="155"/>
    </location>
</feature>
<sequence length="407" mass="44770">MSNQSSLDQDNRKFAFKLIEQMEKNTGIKICELFEGDRAAADIRTELRKRVIAYVQERIGKDEPSEEWPHAGEVQDAKEALGLTDDITVVPNVAVLESNYAVLKGYEGQAQADHVKRIASGLALIQDGQSAGQVAGEIIGAGLASFAVAMIVGTVKAMRGGAVFRAALVTGVRAMAGVSVIVGTAVLIIGEILLYLLLENKKQFLGIVYNNTDLNLVVDNWRTGSGDLYVATGAVSSWMEQHENEQYSSPLVQIGARQIIAPNDPDNLILGGLFFGEKNNSLFGTEGTMVFHDRVTKFPRFPLLFACPYTMDNGVNVAIDTKQRSAKEAFDSLYDDRGLYKRVDAEGYTFTARTAFETGGETTGIMYLDRTVLKDDGTEPIAGRCWIVYYLFRVCGSWKRWLWQMGS</sequence>
<keyword evidence="3" id="KW-1185">Reference proteome</keyword>
<name>A0A9P4UGC5_9PLEO</name>
<dbReference type="EMBL" id="MU001493">
    <property type="protein sequence ID" value="KAF2450949.1"/>
    <property type="molecule type" value="Genomic_DNA"/>
</dbReference>
<evidence type="ECO:0000313" key="2">
    <source>
        <dbReference type="EMBL" id="KAF2450949.1"/>
    </source>
</evidence>
<gene>
    <name evidence="2" type="ORF">P171DRAFT_516711</name>
</gene>
<accession>A0A9P4UGC5</accession>
<evidence type="ECO:0000256" key="1">
    <source>
        <dbReference type="SAM" id="Phobius"/>
    </source>
</evidence>
<comment type="caution">
    <text evidence="2">The sequence shown here is derived from an EMBL/GenBank/DDBJ whole genome shotgun (WGS) entry which is preliminary data.</text>
</comment>
<reference evidence="2" key="1">
    <citation type="journal article" date="2020" name="Stud. Mycol.">
        <title>101 Dothideomycetes genomes: a test case for predicting lifestyles and emergence of pathogens.</title>
        <authorList>
            <person name="Haridas S."/>
            <person name="Albert R."/>
            <person name="Binder M."/>
            <person name="Bloem J."/>
            <person name="Labutti K."/>
            <person name="Salamov A."/>
            <person name="Andreopoulos B."/>
            <person name="Baker S."/>
            <person name="Barry K."/>
            <person name="Bills G."/>
            <person name="Bluhm B."/>
            <person name="Cannon C."/>
            <person name="Castanera R."/>
            <person name="Culley D."/>
            <person name="Daum C."/>
            <person name="Ezra D."/>
            <person name="Gonzalez J."/>
            <person name="Henrissat B."/>
            <person name="Kuo A."/>
            <person name="Liang C."/>
            <person name="Lipzen A."/>
            <person name="Lutzoni F."/>
            <person name="Magnuson J."/>
            <person name="Mondo S."/>
            <person name="Nolan M."/>
            <person name="Ohm R."/>
            <person name="Pangilinan J."/>
            <person name="Park H.-J."/>
            <person name="Ramirez L."/>
            <person name="Alfaro M."/>
            <person name="Sun H."/>
            <person name="Tritt A."/>
            <person name="Yoshinaga Y."/>
            <person name="Zwiers L.-H."/>
            <person name="Turgeon B."/>
            <person name="Goodwin S."/>
            <person name="Spatafora J."/>
            <person name="Crous P."/>
            <person name="Grigoriev I."/>
        </authorList>
    </citation>
    <scope>NUCLEOTIDE SEQUENCE</scope>
    <source>
        <strain evidence="2">CBS 690.94</strain>
    </source>
</reference>
<feature type="transmembrane region" description="Helical" evidence="1">
    <location>
        <begin position="175"/>
        <end position="198"/>
    </location>
</feature>
<dbReference type="Proteomes" id="UP000799764">
    <property type="component" value="Unassembled WGS sequence"/>
</dbReference>
<proteinExistence type="predicted"/>
<keyword evidence="1" id="KW-0812">Transmembrane</keyword>
<organism evidence="2 3">
    <name type="scientific">Karstenula rhodostoma CBS 690.94</name>
    <dbReference type="NCBI Taxonomy" id="1392251"/>
    <lineage>
        <taxon>Eukaryota</taxon>
        <taxon>Fungi</taxon>
        <taxon>Dikarya</taxon>
        <taxon>Ascomycota</taxon>
        <taxon>Pezizomycotina</taxon>
        <taxon>Dothideomycetes</taxon>
        <taxon>Pleosporomycetidae</taxon>
        <taxon>Pleosporales</taxon>
        <taxon>Massarineae</taxon>
        <taxon>Didymosphaeriaceae</taxon>
        <taxon>Karstenula</taxon>
    </lineage>
</organism>
<keyword evidence="1" id="KW-0472">Membrane</keyword>
<dbReference type="AlphaFoldDB" id="A0A9P4UGC5"/>